<evidence type="ECO:0000313" key="5">
    <source>
        <dbReference type="Proteomes" id="UP000663828"/>
    </source>
</evidence>
<sequence>MRMCSRTTIYRIVFIALVIFISIVIGFQYGIYLSVRTTTNKSLLSVLLQSQPKSPGKSSVLPQPQMPKNNAKPRKICEKYEVSDTRPFFDQEPPQTNLPRRMSAIERTLILPQLRLLRLAIVACAYNVEQYVDNLRKHIEPILDLFHSSSRIFILESDSTDNTWEKLRQWSRAHVETYGILANTVPKRTERIAYCRNKLLDKARDIHPDYMLVVDADIFSVNISSFLTNFQYETQDWSVMTANLIEKYYDIWALRTLSETIVNYDVWHLSWAMQQISGYCANSVSRNVIDIHKQPLRANRNLLEVRSAFGGAAIYKMNATKDCFYSGKPYTCEHVLFHLCMRDKNQARIFINPQFRNDNLR</sequence>
<proteinExistence type="predicted"/>
<protein>
    <submittedName>
        <fullName evidence="4">Uncharacterized protein</fullName>
    </submittedName>
</protein>
<evidence type="ECO:0000256" key="2">
    <source>
        <dbReference type="SAM" id="Phobius"/>
    </source>
</evidence>
<feature type="transmembrane region" description="Helical" evidence="2">
    <location>
        <begin position="12"/>
        <end position="32"/>
    </location>
</feature>
<accession>A0A814YYQ5</accession>
<keyword evidence="5" id="KW-1185">Reference proteome</keyword>
<dbReference type="EMBL" id="CAJNOR010002016">
    <property type="protein sequence ID" value="CAF1234987.1"/>
    <property type="molecule type" value="Genomic_DNA"/>
</dbReference>
<organism evidence="4 5">
    <name type="scientific">Adineta ricciae</name>
    <name type="common">Rotifer</name>
    <dbReference type="NCBI Taxonomy" id="249248"/>
    <lineage>
        <taxon>Eukaryota</taxon>
        <taxon>Metazoa</taxon>
        <taxon>Spiralia</taxon>
        <taxon>Gnathifera</taxon>
        <taxon>Rotifera</taxon>
        <taxon>Eurotatoria</taxon>
        <taxon>Bdelloidea</taxon>
        <taxon>Adinetida</taxon>
        <taxon>Adinetidae</taxon>
        <taxon>Adineta</taxon>
    </lineage>
</organism>
<dbReference type="Proteomes" id="UP000663852">
    <property type="component" value="Unassembled WGS sequence"/>
</dbReference>
<keyword evidence="2" id="KW-0472">Membrane</keyword>
<dbReference type="OrthoDB" id="9993835at2759"/>
<reference evidence="4" key="1">
    <citation type="submission" date="2021-02" db="EMBL/GenBank/DDBJ databases">
        <authorList>
            <person name="Nowell W R."/>
        </authorList>
    </citation>
    <scope>NUCLEOTIDE SEQUENCE</scope>
</reference>
<feature type="region of interest" description="Disordered" evidence="1">
    <location>
        <begin position="52"/>
        <end position="73"/>
    </location>
</feature>
<dbReference type="EMBL" id="CAJNOJ010000022">
    <property type="protein sequence ID" value="CAF0851718.1"/>
    <property type="molecule type" value="Genomic_DNA"/>
</dbReference>
<feature type="compositionally biased region" description="Polar residues" evidence="1">
    <location>
        <begin position="52"/>
        <end position="68"/>
    </location>
</feature>
<dbReference type="AlphaFoldDB" id="A0A814YYQ5"/>
<evidence type="ECO:0000313" key="3">
    <source>
        <dbReference type="EMBL" id="CAF0851718.1"/>
    </source>
</evidence>
<evidence type="ECO:0000313" key="4">
    <source>
        <dbReference type="EMBL" id="CAF1234987.1"/>
    </source>
</evidence>
<gene>
    <name evidence="3" type="ORF">EDS130_LOCUS7350</name>
    <name evidence="4" type="ORF">XAT740_LOCUS25427</name>
</gene>
<name>A0A814YYQ5_ADIRI</name>
<dbReference type="Gene3D" id="3.90.550.10">
    <property type="entry name" value="Spore Coat Polysaccharide Biosynthesis Protein SpsA, Chain A"/>
    <property type="match status" value="1"/>
</dbReference>
<dbReference type="Proteomes" id="UP000663828">
    <property type="component" value="Unassembled WGS sequence"/>
</dbReference>
<comment type="caution">
    <text evidence="4">The sequence shown here is derived from an EMBL/GenBank/DDBJ whole genome shotgun (WGS) entry which is preliminary data.</text>
</comment>
<dbReference type="CDD" id="cd00761">
    <property type="entry name" value="Glyco_tranf_GTA_type"/>
    <property type="match status" value="1"/>
</dbReference>
<dbReference type="InterPro" id="IPR029044">
    <property type="entry name" value="Nucleotide-diphossugar_trans"/>
</dbReference>
<keyword evidence="2" id="KW-1133">Transmembrane helix</keyword>
<dbReference type="SUPFAM" id="SSF53448">
    <property type="entry name" value="Nucleotide-diphospho-sugar transferases"/>
    <property type="match status" value="1"/>
</dbReference>
<evidence type="ECO:0000256" key="1">
    <source>
        <dbReference type="SAM" id="MobiDB-lite"/>
    </source>
</evidence>
<keyword evidence="2" id="KW-0812">Transmembrane</keyword>